<dbReference type="InterPro" id="IPR050789">
    <property type="entry name" value="Diverse_Enzym_Activities"/>
</dbReference>
<reference evidence="2 3" key="2">
    <citation type="submission" date="2020-11" db="EMBL/GenBank/DDBJ databases">
        <title>Description of novel Gluconobacter species.</title>
        <authorList>
            <person name="Cleenwerck I."/>
            <person name="Cnockaert M."/>
            <person name="Borremans W."/>
            <person name="Wieme A.D."/>
            <person name="De Vuyst L."/>
            <person name="Vandamme P."/>
        </authorList>
    </citation>
    <scope>NUCLEOTIDE SEQUENCE [LARGE SCALE GENOMIC DNA]</scope>
    <source>
        <strain evidence="2 3">R-71646</strain>
    </source>
</reference>
<accession>A0ABR9YJ65</accession>
<dbReference type="GO" id="GO:0016787">
    <property type="term" value="F:hydrolase activity"/>
    <property type="evidence" value="ECO:0007669"/>
    <property type="project" value="UniProtKB-KW"/>
</dbReference>
<dbReference type="InterPro" id="IPR012338">
    <property type="entry name" value="Beta-lactam/transpept-like"/>
</dbReference>
<dbReference type="PANTHER" id="PTHR43283:SF7">
    <property type="entry name" value="BETA-LACTAMASE-RELATED DOMAIN-CONTAINING PROTEIN"/>
    <property type="match status" value="1"/>
</dbReference>
<proteinExistence type="predicted"/>
<gene>
    <name evidence="2" type="ORF">HKD31_02490</name>
</gene>
<keyword evidence="2" id="KW-0378">Hydrolase</keyword>
<reference evidence="3" key="1">
    <citation type="submission" date="2020-04" db="EMBL/GenBank/DDBJ databases">
        <title>Description of novel Gluconacetobacter.</title>
        <authorList>
            <person name="Sombolestani A."/>
        </authorList>
    </citation>
    <scope>NUCLEOTIDE SEQUENCE [LARGE SCALE GENOMIC DNA]</scope>
    <source>
        <strain evidence="3">R-71646</strain>
    </source>
</reference>
<organism evidence="2 3">
    <name type="scientific">Gluconobacter potus</name>
    <dbReference type="NCBI Taxonomy" id="2724927"/>
    <lineage>
        <taxon>Bacteria</taxon>
        <taxon>Pseudomonadati</taxon>
        <taxon>Pseudomonadota</taxon>
        <taxon>Alphaproteobacteria</taxon>
        <taxon>Acetobacterales</taxon>
        <taxon>Acetobacteraceae</taxon>
        <taxon>Gluconobacter</taxon>
    </lineage>
</organism>
<dbReference type="Proteomes" id="UP000644588">
    <property type="component" value="Unassembled WGS sequence"/>
</dbReference>
<evidence type="ECO:0000313" key="3">
    <source>
        <dbReference type="Proteomes" id="UP000644588"/>
    </source>
</evidence>
<dbReference type="Gene3D" id="3.40.710.10">
    <property type="entry name" value="DD-peptidase/beta-lactamase superfamily"/>
    <property type="match status" value="1"/>
</dbReference>
<evidence type="ECO:0000313" key="2">
    <source>
        <dbReference type="EMBL" id="MBF0881617.1"/>
    </source>
</evidence>
<dbReference type="Pfam" id="PF00144">
    <property type="entry name" value="Beta-lactamase"/>
    <property type="match status" value="1"/>
</dbReference>
<dbReference type="PANTHER" id="PTHR43283">
    <property type="entry name" value="BETA-LACTAMASE-RELATED"/>
    <property type="match status" value="1"/>
</dbReference>
<evidence type="ECO:0000259" key="1">
    <source>
        <dbReference type="Pfam" id="PF00144"/>
    </source>
</evidence>
<dbReference type="SUPFAM" id="SSF56601">
    <property type="entry name" value="beta-lactamase/transpeptidase-like"/>
    <property type="match status" value="1"/>
</dbReference>
<sequence length="492" mass="54293">MNKSSHTPHPYAVSASALPRATPSERHVDAGAISAWLDSIEAAGLELHAMMLWRKDAVVAEGWRWPYQPQSRRMTHSVTKSVTACAIGLLVNEGRLSLDDRITSFFPEAKATSGERTAKITVKHLLEMRTGHASEVSGSIWRGIRTSWTDEFFRIPVVNDPGTTYVYSSAASYMLSAIVTRVTGETLHAYLRPRLFLPLGIHGEHWDIGPDGINPGGNGLSLTTEDMLRLGILHLQNGRWNGRTLLPASWVTAATQPQGTPTYGYHWVVGDGYYAALGVFVQAVLVFPEQESVLVLQGAMENSAAILPHIRQYFPHALIAGGKASEDVALRNRLLSWKKPPPIAPCENFPSQKGETRWHMHDNPLDISGIVLDTTPEMIRFTLVDSTGAHSIQCGLTDWIHGISTMPGASLHHGYLLRDTPVVAGARWLSTDCLELVWHFPETAFRDTITLRFSGTRLTLDREVNINSGDRHWPTLHADLLSFQEKTAGTPA</sequence>
<name>A0ABR9YJ65_9PROT</name>
<dbReference type="InterPro" id="IPR001466">
    <property type="entry name" value="Beta-lactam-related"/>
</dbReference>
<feature type="domain" description="Beta-lactamase-related" evidence="1">
    <location>
        <begin position="49"/>
        <end position="296"/>
    </location>
</feature>
<dbReference type="EMBL" id="JABCQF010000001">
    <property type="protein sequence ID" value="MBF0881617.1"/>
    <property type="molecule type" value="Genomic_DNA"/>
</dbReference>
<protein>
    <submittedName>
        <fullName evidence="2">Serine hydrolase</fullName>
    </submittedName>
</protein>
<dbReference type="RefSeq" id="WP_194263732.1">
    <property type="nucleotide sequence ID" value="NZ_JABCQF010000001.1"/>
</dbReference>
<keyword evidence="3" id="KW-1185">Reference proteome</keyword>
<comment type="caution">
    <text evidence="2">The sequence shown here is derived from an EMBL/GenBank/DDBJ whole genome shotgun (WGS) entry which is preliminary data.</text>
</comment>